<dbReference type="AlphaFoldDB" id="A0A8E0VHN7"/>
<dbReference type="EMBL" id="LUCM01007344">
    <property type="protein sequence ID" value="KAA0190127.1"/>
    <property type="molecule type" value="Genomic_DNA"/>
</dbReference>
<dbReference type="OrthoDB" id="6257651at2759"/>
<sequence>MLNVGCALGKPHTQHTQQTIQNSNGKLWRFVSSGSSIFPGTSNDSRALGLRRSVSKIALHDPYEEGALVLYTPPEASAHDILKKDFGKQFVHVVVDPMLSKILRPHQREVRMLTHTLIVLDGK</sequence>
<accession>A0A8E0VHN7</accession>
<dbReference type="Proteomes" id="UP000728185">
    <property type="component" value="Unassembled WGS sequence"/>
</dbReference>
<comment type="caution">
    <text evidence="1">The sequence shown here is derived from an EMBL/GenBank/DDBJ whole genome shotgun (WGS) entry which is preliminary data.</text>
</comment>
<organism evidence="1 2">
    <name type="scientific">Fasciolopsis buskii</name>
    <dbReference type="NCBI Taxonomy" id="27845"/>
    <lineage>
        <taxon>Eukaryota</taxon>
        <taxon>Metazoa</taxon>
        <taxon>Spiralia</taxon>
        <taxon>Lophotrochozoa</taxon>
        <taxon>Platyhelminthes</taxon>
        <taxon>Trematoda</taxon>
        <taxon>Digenea</taxon>
        <taxon>Plagiorchiida</taxon>
        <taxon>Echinostomata</taxon>
        <taxon>Echinostomatoidea</taxon>
        <taxon>Fasciolidae</taxon>
        <taxon>Fasciolopsis</taxon>
    </lineage>
</organism>
<evidence type="ECO:0000313" key="1">
    <source>
        <dbReference type="EMBL" id="KAA0190127.1"/>
    </source>
</evidence>
<proteinExistence type="predicted"/>
<gene>
    <name evidence="1" type="ORF">FBUS_00616</name>
</gene>
<keyword evidence="2" id="KW-1185">Reference proteome</keyword>
<protein>
    <submittedName>
        <fullName evidence="1">DNA repair and recombination protein RAD54</fullName>
    </submittedName>
</protein>
<evidence type="ECO:0000313" key="2">
    <source>
        <dbReference type="Proteomes" id="UP000728185"/>
    </source>
</evidence>
<name>A0A8E0VHN7_9TREM</name>
<reference evidence="1" key="1">
    <citation type="submission" date="2019-05" db="EMBL/GenBank/DDBJ databases">
        <title>Annotation for the trematode Fasciolopsis buski.</title>
        <authorList>
            <person name="Choi Y.-J."/>
        </authorList>
    </citation>
    <scope>NUCLEOTIDE SEQUENCE</scope>
    <source>
        <strain evidence="1">HT</strain>
        <tissue evidence="1">Whole worm</tissue>
    </source>
</reference>